<reference evidence="1" key="1">
    <citation type="submission" date="2021-02" db="EMBL/GenBank/DDBJ databases">
        <title>First Annotated Genome of the Yellow-green Alga Tribonema minus.</title>
        <authorList>
            <person name="Mahan K.M."/>
        </authorList>
    </citation>
    <scope>NUCLEOTIDE SEQUENCE</scope>
    <source>
        <strain evidence="1">UTEX B ZZ1240</strain>
    </source>
</reference>
<evidence type="ECO:0000313" key="2">
    <source>
        <dbReference type="Proteomes" id="UP000664859"/>
    </source>
</evidence>
<gene>
    <name evidence="1" type="ORF">JKP88DRAFT_174057</name>
</gene>
<dbReference type="OrthoDB" id="544608at2759"/>
<evidence type="ECO:0008006" key="3">
    <source>
        <dbReference type="Google" id="ProtNLM"/>
    </source>
</evidence>
<comment type="caution">
    <text evidence="1">The sequence shown here is derived from an EMBL/GenBank/DDBJ whole genome shotgun (WGS) entry which is preliminary data.</text>
</comment>
<dbReference type="InterPro" id="IPR036514">
    <property type="entry name" value="SGNH_hydro_sf"/>
</dbReference>
<dbReference type="AlphaFoldDB" id="A0A835ZGF8"/>
<organism evidence="1 2">
    <name type="scientific">Tribonema minus</name>
    <dbReference type="NCBI Taxonomy" id="303371"/>
    <lineage>
        <taxon>Eukaryota</taxon>
        <taxon>Sar</taxon>
        <taxon>Stramenopiles</taxon>
        <taxon>Ochrophyta</taxon>
        <taxon>PX clade</taxon>
        <taxon>Xanthophyceae</taxon>
        <taxon>Tribonematales</taxon>
        <taxon>Tribonemataceae</taxon>
        <taxon>Tribonema</taxon>
    </lineage>
</organism>
<dbReference type="SUPFAM" id="SSF52266">
    <property type="entry name" value="SGNH hydrolase"/>
    <property type="match status" value="1"/>
</dbReference>
<dbReference type="PANTHER" id="PTHR34407:SF1">
    <property type="entry name" value="SGNH HYDROLASE-TYPE ESTERASE DOMAIN-CONTAINING PROTEIN"/>
    <property type="match status" value="1"/>
</dbReference>
<sequence length="450" mass="48351">MPLPFLLKPPDITEQQLEVLFEKCVTPGASIVVASTGGSITAGGGAHVGDANVYIHRLARHVAQLCPQAAVTTINAARGGTGSLTTGMCLTNLLGPRVDLLAVEFSLNDFEQYTVGGAFSAAPYELLLRAALTAYQHAPAVYSVYFWGQMFRHESAQEPHLAVARAYGVTGVSMRDVVWSALDARAAPYATKEAILADPKHHPNARVHNHLGDILALHLAQKLVRWADADGGALAGERRGAHRLLPFAPLRTPLAPELAAYDVAAHAFRCEIAGTPREGPAPALYEAAGWERFAMGARTDVRLDSQECVQATRTAAEGASLIIDGESAPARCAVLLVVGGESAPPCVLCAPPLPLLLRFALCEGRCSRRVSTPRRRHVCRWRCSVPYVRDGTAGRSRRAAAALRSSRPRTRVQRGSAQAHTVLRADCRRTHARRSQATIVHEGLCTYRVA</sequence>
<protein>
    <recommendedName>
        <fullName evidence="3">SGNH hydrolase-type esterase domain-containing protein</fullName>
    </recommendedName>
</protein>
<dbReference type="Proteomes" id="UP000664859">
    <property type="component" value="Unassembled WGS sequence"/>
</dbReference>
<accession>A0A835ZGF8</accession>
<evidence type="ECO:0000313" key="1">
    <source>
        <dbReference type="EMBL" id="KAG5191774.1"/>
    </source>
</evidence>
<keyword evidence="2" id="KW-1185">Reference proteome</keyword>
<dbReference type="PANTHER" id="PTHR34407">
    <property type="entry name" value="EXPRESSED PROTEIN"/>
    <property type="match status" value="1"/>
</dbReference>
<name>A0A835ZGF8_9STRA</name>
<dbReference type="CDD" id="cd00229">
    <property type="entry name" value="SGNH_hydrolase"/>
    <property type="match status" value="1"/>
</dbReference>
<dbReference type="Gene3D" id="3.40.50.1110">
    <property type="entry name" value="SGNH hydrolase"/>
    <property type="match status" value="1"/>
</dbReference>
<proteinExistence type="predicted"/>
<dbReference type="EMBL" id="JAFCMP010000014">
    <property type="protein sequence ID" value="KAG5191774.1"/>
    <property type="molecule type" value="Genomic_DNA"/>
</dbReference>